<evidence type="ECO:0000259" key="2">
    <source>
        <dbReference type="PROSITE" id="PS50110"/>
    </source>
</evidence>
<organism evidence="4 5">
    <name type="scientific">Lucifera butyrica</name>
    <dbReference type="NCBI Taxonomy" id="1351585"/>
    <lineage>
        <taxon>Bacteria</taxon>
        <taxon>Bacillati</taxon>
        <taxon>Bacillota</taxon>
        <taxon>Negativicutes</taxon>
        <taxon>Veillonellales</taxon>
        <taxon>Veillonellaceae</taxon>
        <taxon>Lucifera</taxon>
    </lineage>
</organism>
<dbReference type="Pfam" id="PF13487">
    <property type="entry name" value="HD_5"/>
    <property type="match status" value="1"/>
</dbReference>
<evidence type="ECO:0000313" key="5">
    <source>
        <dbReference type="Proteomes" id="UP000277811"/>
    </source>
</evidence>
<dbReference type="PANTHER" id="PTHR45228">
    <property type="entry name" value="CYCLIC DI-GMP PHOSPHODIESTERASE TM_0186-RELATED"/>
    <property type="match status" value="1"/>
</dbReference>
<dbReference type="Gene3D" id="1.10.3210.10">
    <property type="entry name" value="Hypothetical protein af1432"/>
    <property type="match status" value="1"/>
</dbReference>
<dbReference type="InterPro" id="IPR003607">
    <property type="entry name" value="HD/PDEase_dom"/>
</dbReference>
<dbReference type="InterPro" id="IPR037522">
    <property type="entry name" value="HD_GYP_dom"/>
</dbReference>
<feature type="domain" description="Response regulatory" evidence="2">
    <location>
        <begin position="32"/>
        <end position="156"/>
    </location>
</feature>
<evidence type="ECO:0000256" key="1">
    <source>
        <dbReference type="PROSITE-ProRule" id="PRU00169"/>
    </source>
</evidence>
<dbReference type="SUPFAM" id="SSF109604">
    <property type="entry name" value="HD-domain/PDEase-like"/>
    <property type="match status" value="1"/>
</dbReference>
<protein>
    <submittedName>
        <fullName evidence="4">Uncharacterized protein</fullName>
    </submittedName>
</protein>
<name>A0A498R770_9FIRM</name>
<dbReference type="InterPro" id="IPR011006">
    <property type="entry name" value="CheY-like_superfamily"/>
</dbReference>
<proteinExistence type="predicted"/>
<keyword evidence="5" id="KW-1185">Reference proteome</keyword>
<dbReference type="InterPro" id="IPR021800">
    <property type="entry name" value="DUF3369"/>
</dbReference>
<dbReference type="PANTHER" id="PTHR45228:SF9">
    <property type="entry name" value="3'3'-CGAMP-SPECIFIC PHOSPHODIESTERASE 2"/>
    <property type="match status" value="1"/>
</dbReference>
<dbReference type="PROSITE" id="PS51832">
    <property type="entry name" value="HD_GYP"/>
    <property type="match status" value="1"/>
</dbReference>
<dbReference type="OrthoDB" id="9759601at2"/>
<evidence type="ECO:0000259" key="3">
    <source>
        <dbReference type="PROSITE" id="PS51832"/>
    </source>
</evidence>
<dbReference type="CDD" id="cd00077">
    <property type="entry name" value="HDc"/>
    <property type="match status" value="1"/>
</dbReference>
<dbReference type="Gene3D" id="3.40.50.2300">
    <property type="match status" value="1"/>
</dbReference>
<gene>
    <name evidence="4" type="ORF">LUCI_2293</name>
</gene>
<dbReference type="EMBL" id="UPPP01000071">
    <property type="protein sequence ID" value="VBB07049.1"/>
    <property type="molecule type" value="Genomic_DNA"/>
</dbReference>
<accession>A0A498R770</accession>
<dbReference type="InterPro" id="IPR001789">
    <property type="entry name" value="Sig_transdc_resp-reg_receiver"/>
</dbReference>
<dbReference type="PROSITE" id="PS50110">
    <property type="entry name" value="RESPONSE_REGULATORY"/>
    <property type="match status" value="1"/>
</dbReference>
<feature type="modified residue" description="4-aspartylphosphate" evidence="1">
    <location>
        <position position="87"/>
    </location>
</feature>
<feature type="domain" description="HD-GYP" evidence="3">
    <location>
        <begin position="317"/>
        <end position="514"/>
    </location>
</feature>
<dbReference type="GO" id="GO:0000160">
    <property type="term" value="P:phosphorelay signal transduction system"/>
    <property type="evidence" value="ECO:0007669"/>
    <property type="project" value="InterPro"/>
</dbReference>
<reference evidence="4 5" key="1">
    <citation type="submission" date="2018-06" db="EMBL/GenBank/DDBJ databases">
        <authorList>
            <person name="Strepis N."/>
        </authorList>
    </citation>
    <scope>NUCLEOTIDE SEQUENCE [LARGE SCALE GENOMIC DNA]</scope>
    <source>
        <strain evidence="4">LUCI</strain>
    </source>
</reference>
<sequence>MLDEEYLLWKPESPDEELFQFAVENSPHTTWKVIIVDDEKTIHAATRKALSGFSFEGKHLRFVSAYTREEAKQAIFRHPDAAVILLDVMLNGEKAGLDVVSYIRDELKNFFVRIILRTGQPQEAPEEVVIREYDINDYREKTEMTARKLYTILTASLRAYRDIMLIENNKRALERILASSSSLLESQSMHKLAGRVLNELTDILKLNTTRNRGTLSGLIATKDTNGDFYVMTATDNYGNIVGQSINQVFSACSLEMFRKGHTSSTEYHKFFCSKHGHETFIYLEGVGLIDDWETKFMEILMLNVLAAIDNIYLNKEIEETQKEIIFTLGEFSEARSRETSYHVKRVAEYSRLLALKYGLPEEEAEIIRIATPMHDVGKLGITDNILNKPGRLTADEFEIIKSHGMLGYEILKNSNRTIMQAGAVIALQHHEKYNGEGYPQGLKGEAIHVYGRITAIADVFDALGSDRVYKKAWPLDQILAYFEKEKGQHFDPVLVDIFFANLPEFLEIRDRFNDPASQV</sequence>
<keyword evidence="1" id="KW-0597">Phosphoprotein</keyword>
<dbReference type="RefSeq" id="WP_122627998.1">
    <property type="nucleotide sequence ID" value="NZ_UPPP01000071.1"/>
</dbReference>
<dbReference type="SUPFAM" id="SSF52172">
    <property type="entry name" value="CheY-like"/>
    <property type="match status" value="1"/>
</dbReference>
<dbReference type="SMART" id="SM00471">
    <property type="entry name" value="HDc"/>
    <property type="match status" value="1"/>
</dbReference>
<dbReference type="Proteomes" id="UP000277811">
    <property type="component" value="Unassembled WGS sequence"/>
</dbReference>
<dbReference type="InterPro" id="IPR052020">
    <property type="entry name" value="Cyclic_di-GMP/3'3'-cGAMP_PDE"/>
</dbReference>
<dbReference type="AlphaFoldDB" id="A0A498R770"/>
<dbReference type="Pfam" id="PF11849">
    <property type="entry name" value="DUF3369"/>
    <property type="match status" value="1"/>
</dbReference>
<evidence type="ECO:0000313" key="4">
    <source>
        <dbReference type="EMBL" id="VBB07049.1"/>
    </source>
</evidence>